<dbReference type="Pfam" id="PF00651">
    <property type="entry name" value="BTB"/>
    <property type="match status" value="1"/>
</dbReference>
<dbReference type="AlphaFoldDB" id="W7DXD1"/>
<evidence type="ECO:0000313" key="3">
    <source>
        <dbReference type="Proteomes" id="UP000054337"/>
    </source>
</evidence>
<dbReference type="PROSITE" id="PS50097">
    <property type="entry name" value="BTB"/>
    <property type="match status" value="1"/>
</dbReference>
<feature type="domain" description="BTB" evidence="1">
    <location>
        <begin position="23"/>
        <end position="95"/>
    </location>
</feature>
<protein>
    <recommendedName>
        <fullName evidence="1">BTB domain-containing protein</fullName>
    </recommendedName>
</protein>
<reference evidence="2 3" key="1">
    <citation type="journal article" date="2013" name="PLoS Genet.">
        <title>Comparative genome structure, secondary metabolite, and effector coding capacity across Cochliobolus pathogens.</title>
        <authorList>
            <person name="Condon B.J."/>
            <person name="Leng Y."/>
            <person name="Wu D."/>
            <person name="Bushley K.E."/>
            <person name="Ohm R.A."/>
            <person name="Otillar R."/>
            <person name="Martin J."/>
            <person name="Schackwitz W."/>
            <person name="Grimwood J."/>
            <person name="MohdZainudin N."/>
            <person name="Xue C."/>
            <person name="Wang R."/>
            <person name="Manning V.A."/>
            <person name="Dhillon B."/>
            <person name="Tu Z.J."/>
            <person name="Steffenson B.J."/>
            <person name="Salamov A."/>
            <person name="Sun H."/>
            <person name="Lowry S."/>
            <person name="LaButti K."/>
            <person name="Han J."/>
            <person name="Copeland A."/>
            <person name="Lindquist E."/>
            <person name="Barry K."/>
            <person name="Schmutz J."/>
            <person name="Baker S.E."/>
            <person name="Ciuffetti L.M."/>
            <person name="Grigoriev I.V."/>
            <person name="Zhong S."/>
            <person name="Turgeon B.G."/>
        </authorList>
    </citation>
    <scope>NUCLEOTIDE SEQUENCE [LARGE SCALE GENOMIC DNA]</scope>
    <source>
        <strain evidence="2 3">FI3</strain>
    </source>
</reference>
<gene>
    <name evidence="2" type="ORF">COCVIDRAFT_21254</name>
</gene>
<evidence type="ECO:0000313" key="2">
    <source>
        <dbReference type="EMBL" id="EUN20656.1"/>
    </source>
</evidence>
<dbReference type="EMBL" id="KI968915">
    <property type="protein sequence ID" value="EUN20656.1"/>
    <property type="molecule type" value="Genomic_DNA"/>
</dbReference>
<dbReference type="GeneID" id="26252678"/>
<dbReference type="PANTHER" id="PTHR47843">
    <property type="entry name" value="BTB DOMAIN-CONTAINING PROTEIN-RELATED"/>
    <property type="match status" value="1"/>
</dbReference>
<dbReference type="Gene3D" id="3.30.710.10">
    <property type="entry name" value="Potassium Channel Kv1.1, Chain A"/>
    <property type="match status" value="1"/>
</dbReference>
<dbReference type="SUPFAM" id="SSF54695">
    <property type="entry name" value="POZ domain"/>
    <property type="match status" value="1"/>
</dbReference>
<proteinExistence type="predicted"/>
<dbReference type="RefSeq" id="XP_014550230.1">
    <property type="nucleotide sequence ID" value="XM_014694744.1"/>
</dbReference>
<evidence type="ECO:0000259" key="1">
    <source>
        <dbReference type="PROSITE" id="PS50097"/>
    </source>
</evidence>
<sequence length="149" mass="17092">MANASHYQSWDLLKSSLASGAYFDINITYGNNNSKLHKVIVCTRTDFFARAVNFGGQLTQVKETKSGTSNLPEDEPETARLLIQYLYEREYEPQLPPTAVTFDHRRFHTSQAWEAVIQNRRLASRLPPYLYLARLCEYIAKAEDELQGT</sequence>
<organism evidence="2 3">
    <name type="scientific">Bipolaris victoriae (strain FI3)</name>
    <name type="common">Victoria blight of oats agent</name>
    <name type="synonym">Cochliobolus victoriae</name>
    <dbReference type="NCBI Taxonomy" id="930091"/>
    <lineage>
        <taxon>Eukaryota</taxon>
        <taxon>Fungi</taxon>
        <taxon>Dikarya</taxon>
        <taxon>Ascomycota</taxon>
        <taxon>Pezizomycotina</taxon>
        <taxon>Dothideomycetes</taxon>
        <taxon>Pleosporomycetidae</taxon>
        <taxon>Pleosporales</taxon>
        <taxon>Pleosporineae</taxon>
        <taxon>Pleosporaceae</taxon>
        <taxon>Bipolaris</taxon>
    </lineage>
</organism>
<dbReference type="CDD" id="cd18186">
    <property type="entry name" value="BTB_POZ_ZBTB_KLHL-like"/>
    <property type="match status" value="1"/>
</dbReference>
<keyword evidence="3" id="KW-1185">Reference proteome</keyword>
<dbReference type="InterPro" id="IPR011333">
    <property type="entry name" value="SKP1/BTB/POZ_sf"/>
</dbReference>
<dbReference type="Proteomes" id="UP000054337">
    <property type="component" value="Unassembled WGS sequence"/>
</dbReference>
<dbReference type="HOGENOM" id="CLU_1749319_0_0_1"/>
<accession>W7DXD1</accession>
<dbReference type="PANTHER" id="PTHR47843:SF5">
    <property type="entry name" value="BTB_POZ DOMAIN PROTEIN"/>
    <property type="match status" value="1"/>
</dbReference>
<name>W7DXD1_BIPV3</name>
<dbReference type="InterPro" id="IPR000210">
    <property type="entry name" value="BTB/POZ_dom"/>
</dbReference>